<protein>
    <recommendedName>
        <fullName evidence="1">Glutamine amidotransferase domain-containing protein</fullName>
    </recommendedName>
</protein>
<reference evidence="2" key="1">
    <citation type="submission" date="2018-05" db="EMBL/GenBank/DDBJ databases">
        <authorList>
            <person name="Lanie J.A."/>
            <person name="Ng W.-L."/>
            <person name="Kazmierczak K.M."/>
            <person name="Andrzejewski T.M."/>
            <person name="Davidsen T.M."/>
            <person name="Wayne K.J."/>
            <person name="Tettelin H."/>
            <person name="Glass J.I."/>
            <person name="Rusch D."/>
            <person name="Podicherti R."/>
            <person name="Tsui H.-C.T."/>
            <person name="Winkler M.E."/>
        </authorList>
    </citation>
    <scope>NUCLEOTIDE SEQUENCE</scope>
</reference>
<evidence type="ECO:0000313" key="2">
    <source>
        <dbReference type="EMBL" id="SVC34309.1"/>
    </source>
</evidence>
<dbReference type="AlphaFoldDB" id="A0A382LCE5"/>
<accession>A0A382LCE5</accession>
<dbReference type="EMBL" id="UINC01086130">
    <property type="protein sequence ID" value="SVC34309.1"/>
    <property type="molecule type" value="Genomic_DNA"/>
</dbReference>
<dbReference type="PROSITE" id="PS51273">
    <property type="entry name" value="GATASE_TYPE_1"/>
    <property type="match status" value="1"/>
</dbReference>
<feature type="domain" description="Glutamine amidotransferase" evidence="1">
    <location>
        <begin position="9"/>
        <end position="50"/>
    </location>
</feature>
<evidence type="ECO:0000259" key="1">
    <source>
        <dbReference type="Pfam" id="PF00117"/>
    </source>
</evidence>
<name>A0A382LCE5_9ZZZZ</name>
<dbReference type="Pfam" id="PF00117">
    <property type="entry name" value="GATase"/>
    <property type="match status" value="1"/>
</dbReference>
<dbReference type="InterPro" id="IPR017926">
    <property type="entry name" value="GATASE"/>
</dbReference>
<dbReference type="Gene3D" id="3.40.50.880">
    <property type="match status" value="1"/>
</dbReference>
<gene>
    <name evidence="2" type="ORF">METZ01_LOCUS287163</name>
</gene>
<organism evidence="2">
    <name type="scientific">marine metagenome</name>
    <dbReference type="NCBI Taxonomy" id="408172"/>
    <lineage>
        <taxon>unclassified sequences</taxon>
        <taxon>metagenomes</taxon>
        <taxon>ecological metagenomes</taxon>
    </lineage>
</organism>
<dbReference type="SUPFAM" id="SSF52317">
    <property type="entry name" value="Class I glutamine amidotransferase-like"/>
    <property type="match status" value="1"/>
</dbReference>
<dbReference type="InterPro" id="IPR029062">
    <property type="entry name" value="Class_I_gatase-like"/>
</dbReference>
<proteinExistence type="predicted"/>
<sequence>MASLKDDKHRIAYCDYGGLPIPAIIAKDKIMGCQFHPEKSGEIGSKVIQSFLSL</sequence>